<evidence type="ECO:0000256" key="8">
    <source>
        <dbReference type="ARBA" id="ARBA00058590"/>
    </source>
</evidence>
<dbReference type="SUPFAM" id="SSF110942">
    <property type="entry name" value="HSP90 C-terminal domain"/>
    <property type="match status" value="1"/>
</dbReference>
<dbReference type="Gene3D" id="3.40.50.11260">
    <property type="match status" value="1"/>
</dbReference>
<comment type="subunit">
    <text evidence="10">Homodimer.</text>
</comment>
<feature type="binding site" evidence="11">
    <location>
        <begin position="97"/>
        <end position="98"/>
    </location>
    <ligand>
        <name>ATP</name>
        <dbReference type="ChEBI" id="CHEBI:30616"/>
    </ligand>
</feature>
<evidence type="ECO:0000256" key="3">
    <source>
        <dbReference type="ARBA" id="ARBA00022490"/>
    </source>
</evidence>
<evidence type="ECO:0000256" key="5">
    <source>
        <dbReference type="ARBA" id="ARBA00022840"/>
    </source>
</evidence>
<dbReference type="InterPro" id="IPR019805">
    <property type="entry name" value="Heat_shock_protein_90_CS"/>
</dbReference>
<dbReference type="Gene3D" id="1.20.120.790">
    <property type="entry name" value="Heat shock protein 90, C-terminal domain"/>
    <property type="match status" value="1"/>
</dbReference>
<dbReference type="InterPro" id="IPR037196">
    <property type="entry name" value="HSP90_C"/>
</dbReference>
<feature type="domain" description="Histidine kinase/HSP90-like ATPase" evidence="12">
    <location>
        <begin position="24"/>
        <end position="177"/>
    </location>
</feature>
<dbReference type="RefSeq" id="WP_169280825.1">
    <property type="nucleotide sequence ID" value="NZ_CP051680.1"/>
</dbReference>
<dbReference type="FunFam" id="3.30.230.80:FF:000002">
    <property type="entry name" value="Molecular chaperone HtpG"/>
    <property type="match status" value="1"/>
</dbReference>
<comment type="similarity">
    <text evidence="2 10">Belongs to the heat shock protein 90 family.</text>
</comment>
<dbReference type="PROSITE" id="PS00298">
    <property type="entry name" value="HSP90"/>
    <property type="match status" value="1"/>
</dbReference>
<evidence type="ECO:0000256" key="11">
    <source>
        <dbReference type="PIRSR" id="PIRSR002583-1"/>
    </source>
</evidence>
<dbReference type="AlphaFoldDB" id="A0A7Z2ZM31"/>
<dbReference type="SMART" id="SM00387">
    <property type="entry name" value="HATPase_c"/>
    <property type="match status" value="1"/>
</dbReference>
<comment type="subcellular location">
    <subcellularLocation>
        <location evidence="1 10">Cytoplasm</location>
    </subcellularLocation>
</comment>
<feature type="region of interest" description="A; substrate-binding" evidence="10">
    <location>
        <begin position="1"/>
        <end position="341"/>
    </location>
</feature>
<comment type="caution">
    <text evidence="10">Lacks conserved residue(s) required for the propagation of feature annotation.</text>
</comment>
<evidence type="ECO:0000313" key="13">
    <source>
        <dbReference type="EMBL" id="QJD84544.1"/>
    </source>
</evidence>
<keyword evidence="4 10" id="KW-0547">Nucleotide-binding</keyword>
<dbReference type="SUPFAM" id="SSF55874">
    <property type="entry name" value="ATPase domain of HSP90 chaperone/DNA topoisomerase II/histidine kinase"/>
    <property type="match status" value="1"/>
</dbReference>
<dbReference type="InterPro" id="IPR036890">
    <property type="entry name" value="HATPase_C_sf"/>
</dbReference>
<evidence type="ECO:0000256" key="9">
    <source>
        <dbReference type="ARBA" id="ARBA00070675"/>
    </source>
</evidence>
<dbReference type="EMBL" id="CP051680">
    <property type="protein sequence ID" value="QJD84544.1"/>
    <property type="molecule type" value="Genomic_DNA"/>
</dbReference>
<feature type="binding site" evidence="11">
    <location>
        <position position="31"/>
    </location>
    <ligand>
        <name>ATP</name>
        <dbReference type="ChEBI" id="CHEBI:30616"/>
    </ligand>
</feature>
<feature type="region of interest" description="C" evidence="10">
    <location>
        <begin position="553"/>
        <end position="626"/>
    </location>
</feature>
<evidence type="ECO:0000313" key="14">
    <source>
        <dbReference type="Proteomes" id="UP000502248"/>
    </source>
</evidence>
<dbReference type="FunFam" id="3.30.565.10:FF:000009">
    <property type="entry name" value="Molecular chaperone HtpG"/>
    <property type="match status" value="1"/>
</dbReference>
<dbReference type="Pfam" id="PF13589">
    <property type="entry name" value="HATPase_c_3"/>
    <property type="match status" value="1"/>
</dbReference>
<dbReference type="GO" id="GO:0140662">
    <property type="term" value="F:ATP-dependent protein folding chaperone"/>
    <property type="evidence" value="ECO:0007669"/>
    <property type="project" value="InterPro"/>
</dbReference>
<evidence type="ECO:0000256" key="6">
    <source>
        <dbReference type="ARBA" id="ARBA00023016"/>
    </source>
</evidence>
<evidence type="ECO:0000259" key="12">
    <source>
        <dbReference type="SMART" id="SM00387"/>
    </source>
</evidence>
<dbReference type="GO" id="GO:0016887">
    <property type="term" value="F:ATP hydrolysis activity"/>
    <property type="evidence" value="ECO:0007669"/>
    <property type="project" value="InterPro"/>
</dbReference>
<feature type="binding site" evidence="11">
    <location>
        <position position="90"/>
    </location>
    <ligand>
        <name>ATP</name>
        <dbReference type="ChEBI" id="CHEBI:30616"/>
    </ligand>
</feature>
<proteinExistence type="inferred from homology"/>
<keyword evidence="14" id="KW-1185">Reference proteome</keyword>
<dbReference type="SUPFAM" id="SSF54211">
    <property type="entry name" value="Ribosomal protein S5 domain 2-like"/>
    <property type="match status" value="1"/>
</dbReference>
<dbReference type="Proteomes" id="UP000502248">
    <property type="component" value="Chromosome"/>
</dbReference>
<dbReference type="GO" id="GO:0051082">
    <property type="term" value="F:unfolded protein binding"/>
    <property type="evidence" value="ECO:0007669"/>
    <property type="project" value="UniProtKB-UniRule"/>
</dbReference>
<feature type="binding site" evidence="11">
    <location>
        <position position="82"/>
    </location>
    <ligand>
        <name>ATP</name>
        <dbReference type="ChEBI" id="CHEBI:30616"/>
    </ligand>
</feature>
<evidence type="ECO:0000256" key="7">
    <source>
        <dbReference type="ARBA" id="ARBA00023186"/>
    </source>
</evidence>
<dbReference type="PIRSF" id="PIRSF002583">
    <property type="entry name" value="Hsp90"/>
    <property type="match status" value="1"/>
</dbReference>
<organism evidence="13 14">
    <name type="scientific">Cohnella herbarum</name>
    <dbReference type="NCBI Taxonomy" id="2728023"/>
    <lineage>
        <taxon>Bacteria</taxon>
        <taxon>Bacillati</taxon>
        <taxon>Bacillota</taxon>
        <taxon>Bacilli</taxon>
        <taxon>Bacillales</taxon>
        <taxon>Paenibacillaceae</taxon>
        <taxon>Cohnella</taxon>
    </lineage>
</organism>
<dbReference type="GO" id="GO:0005737">
    <property type="term" value="C:cytoplasm"/>
    <property type="evidence" value="ECO:0007669"/>
    <property type="project" value="UniProtKB-SubCell"/>
</dbReference>
<evidence type="ECO:0000256" key="4">
    <source>
        <dbReference type="ARBA" id="ARBA00022741"/>
    </source>
</evidence>
<dbReference type="FunFam" id="3.40.50.11260:FF:000008">
    <property type="entry name" value="Chaperone protein HtpG"/>
    <property type="match status" value="1"/>
</dbReference>
<sequence>MAKKQFKAESKRLLEMMINSIYTQREIFLRELISNASDAVDKIYYRALTDEQLVFNKEDYYIKVTADKANRTLTISDTGIGMTKEDLENNLGIIAKSGSLAFKKENEAQDGHNIIGQFGVGFYSAFMVADVVTVTSRAVGSEEAYKWESTGAEGYTIEAAEKATVGTEIVLKIKPNTEDDQYDEFLEQYRLKAIIKKYSDFIRYPIKMDISGSRPKEGEDNEFEEYVEEQTVNSMVPIWRKNKSELTDADYENFYAEKRYGFDKPLKHIHLSVDGAVRYQAILYIPESTPFDYYTKEFEKGLELYSNGVLIMDKCADLLPDYFGFVKGMVDSEDLSLNISREMLQHDRQLKQIAKNIQSKIKSQLQSLLKDEREKYEKFYESFGRQLKFGVYNDYGMHKDVLQDLLMFYSSKEKKVVTLDEYVSRMTEEQKYIYYATGESKERIEKLPQTELVADKGFEILYLTDDIDEFAIKIISSYKDKEFKSVSSGDLGIEADEKDKETEAEANESKELFEAMKAFLGDKVKSVRASKRLKSHPVCLTTEGELTIEMEKILNAMPNNPNVKADKVLEINVNHAVFKSLKDAHGNDAEKLNLYTSLLYNQALLIEGLPIGDPVEFTNDICKVMV</sequence>
<keyword evidence="5 10" id="KW-0067">ATP-binding</keyword>
<reference evidence="13 14" key="1">
    <citation type="submission" date="2020-04" db="EMBL/GenBank/DDBJ databases">
        <title>Genome sequencing of novel species.</title>
        <authorList>
            <person name="Heo J."/>
            <person name="Kim S.-J."/>
            <person name="Kim J.-S."/>
            <person name="Hong S.-B."/>
            <person name="Kwon S.-W."/>
        </authorList>
    </citation>
    <scope>NUCLEOTIDE SEQUENCE [LARGE SCALE GENOMIC DNA]</scope>
    <source>
        <strain evidence="13 14">MFER-1</strain>
    </source>
</reference>
<name>A0A7Z2ZM31_9BACL</name>
<evidence type="ECO:0000256" key="10">
    <source>
        <dbReference type="HAMAP-Rule" id="MF_00505"/>
    </source>
</evidence>
<comment type="function">
    <text evidence="8 10">Molecular chaperone. Has ATPase activity.</text>
</comment>
<dbReference type="InterPro" id="IPR001404">
    <property type="entry name" value="Hsp90_fam"/>
</dbReference>
<dbReference type="HAMAP" id="MF_00505">
    <property type="entry name" value="HSP90"/>
    <property type="match status" value="1"/>
</dbReference>
<evidence type="ECO:0000256" key="2">
    <source>
        <dbReference type="ARBA" id="ARBA00008239"/>
    </source>
</evidence>
<feature type="binding site" evidence="11">
    <location>
        <position position="35"/>
    </location>
    <ligand>
        <name>ATP</name>
        <dbReference type="ChEBI" id="CHEBI:30616"/>
    </ligand>
</feature>
<keyword evidence="3 10" id="KW-0963">Cytoplasm</keyword>
<feature type="binding site" evidence="11">
    <location>
        <begin position="117"/>
        <end position="122"/>
    </location>
    <ligand>
        <name>ATP</name>
        <dbReference type="ChEBI" id="CHEBI:30616"/>
    </ligand>
</feature>
<feature type="binding site" evidence="11">
    <location>
        <position position="77"/>
    </location>
    <ligand>
        <name>ATP</name>
        <dbReference type="ChEBI" id="CHEBI:30616"/>
    </ligand>
</feature>
<feature type="binding site" evidence="11">
    <location>
        <position position="341"/>
    </location>
    <ligand>
        <name>ATP</name>
        <dbReference type="ChEBI" id="CHEBI:30616"/>
    </ligand>
</feature>
<dbReference type="InterPro" id="IPR003594">
    <property type="entry name" value="HATPase_dom"/>
</dbReference>
<protein>
    <recommendedName>
        <fullName evidence="9 10">Chaperone protein HtpG</fullName>
    </recommendedName>
    <alternativeName>
        <fullName evidence="10">Heat shock protein HtpG</fullName>
    </alternativeName>
    <alternativeName>
        <fullName evidence="10">High temperature protein G</fullName>
    </alternativeName>
</protein>
<dbReference type="PANTHER" id="PTHR11528">
    <property type="entry name" value="HEAT SHOCK PROTEIN 90 FAMILY MEMBER"/>
    <property type="match status" value="1"/>
</dbReference>
<dbReference type="InterPro" id="IPR020568">
    <property type="entry name" value="Ribosomal_Su5_D2-typ_SF"/>
</dbReference>
<keyword evidence="7 10" id="KW-0143">Chaperone</keyword>
<dbReference type="CDD" id="cd16927">
    <property type="entry name" value="HATPase_Hsp90-like"/>
    <property type="match status" value="1"/>
</dbReference>
<dbReference type="FunFam" id="1.20.120.790:FF:000006">
    <property type="entry name" value="Chaperone protein HtpG"/>
    <property type="match status" value="1"/>
</dbReference>
<evidence type="ECO:0000256" key="1">
    <source>
        <dbReference type="ARBA" id="ARBA00004496"/>
    </source>
</evidence>
<dbReference type="Gene3D" id="3.30.230.80">
    <property type="match status" value="1"/>
</dbReference>
<dbReference type="Pfam" id="PF00183">
    <property type="entry name" value="HSP90"/>
    <property type="match status" value="1"/>
</dbReference>
<dbReference type="Gene3D" id="3.30.565.10">
    <property type="entry name" value="Histidine kinase-like ATPase, C-terminal domain"/>
    <property type="match status" value="1"/>
</dbReference>
<keyword evidence="6 10" id="KW-0346">Stress response</keyword>
<accession>A0A7Z2ZM31</accession>
<gene>
    <name evidence="10 13" type="primary">htpG</name>
    <name evidence="13" type="ORF">HH215_16075</name>
</gene>
<dbReference type="InterPro" id="IPR020575">
    <property type="entry name" value="Hsp90_N"/>
</dbReference>
<dbReference type="NCBIfam" id="NF003555">
    <property type="entry name" value="PRK05218.1"/>
    <property type="match status" value="1"/>
</dbReference>
<feature type="binding site" evidence="11">
    <location>
        <position position="96"/>
    </location>
    <ligand>
        <name>ATP</name>
        <dbReference type="ChEBI" id="CHEBI:30616"/>
    </ligand>
</feature>
<feature type="binding site" evidence="11">
    <location>
        <position position="167"/>
    </location>
    <ligand>
        <name>ATP</name>
        <dbReference type="ChEBI" id="CHEBI:30616"/>
    </ligand>
</feature>
<dbReference type="KEGG" id="cheb:HH215_16075"/>
<dbReference type="PRINTS" id="PR00775">
    <property type="entry name" value="HEATSHOCK90"/>
</dbReference>
<dbReference type="GO" id="GO:0005524">
    <property type="term" value="F:ATP binding"/>
    <property type="evidence" value="ECO:0007669"/>
    <property type="project" value="UniProtKB-UniRule"/>
</dbReference>